<feature type="chain" id="PRO_5023086997" description="Methyltransferase FkbM domain-containing protein" evidence="1">
    <location>
        <begin position="26"/>
        <end position="161"/>
    </location>
</feature>
<feature type="signal peptide" evidence="1">
    <location>
        <begin position="1"/>
        <end position="25"/>
    </location>
</feature>
<dbReference type="GO" id="GO:0006888">
    <property type="term" value="P:endoplasmic reticulum to Golgi vesicle-mediated transport"/>
    <property type="evidence" value="ECO:0007669"/>
    <property type="project" value="TreeGrafter"/>
</dbReference>
<dbReference type="PANTHER" id="PTHR34009">
    <property type="entry name" value="PROTEIN STAR"/>
    <property type="match status" value="1"/>
</dbReference>
<keyword evidence="1" id="KW-0732">Signal</keyword>
<proteinExistence type="predicted"/>
<dbReference type="GO" id="GO:0031902">
    <property type="term" value="C:late endosome membrane"/>
    <property type="evidence" value="ECO:0007669"/>
    <property type="project" value="TreeGrafter"/>
</dbReference>
<dbReference type="AlphaFoldDB" id="A0A5B7K3B4"/>
<sequence length="161" mass="18469">MGTQHRQVVQCFPLLSFLLAVNTTALQYVSLDVEGAEADILINFPWEEVDVTVWTIEHRINTDKFKNMYEQVLPTRGIKSSDEEVLNTSFKTSSTGSGSAPVKTMTKVVYYAAAQRDPNQGKDPYFTRFMQERGYVLYDYWDGDYTFIKRNSSICQRHCPA</sequence>
<dbReference type="Proteomes" id="UP000324222">
    <property type="component" value="Unassembled WGS sequence"/>
</dbReference>
<keyword evidence="3" id="KW-1185">Reference proteome</keyword>
<evidence type="ECO:0000313" key="3">
    <source>
        <dbReference type="Proteomes" id="UP000324222"/>
    </source>
</evidence>
<gene>
    <name evidence="2" type="ORF">E2C01_096931</name>
</gene>
<evidence type="ECO:0000313" key="2">
    <source>
        <dbReference type="EMBL" id="MPD01406.1"/>
    </source>
</evidence>
<evidence type="ECO:0000256" key="1">
    <source>
        <dbReference type="SAM" id="SignalP"/>
    </source>
</evidence>
<dbReference type="GO" id="GO:0005886">
    <property type="term" value="C:plasma membrane"/>
    <property type="evidence" value="ECO:0007669"/>
    <property type="project" value="TreeGrafter"/>
</dbReference>
<dbReference type="GO" id="GO:0016197">
    <property type="term" value="P:endosomal transport"/>
    <property type="evidence" value="ECO:0007669"/>
    <property type="project" value="TreeGrafter"/>
</dbReference>
<comment type="caution">
    <text evidence="2">The sequence shown here is derived from an EMBL/GenBank/DDBJ whole genome shotgun (WGS) entry which is preliminary data.</text>
</comment>
<name>A0A5B7K3B4_PORTR</name>
<protein>
    <recommendedName>
        <fullName evidence="4">Methyltransferase FkbM domain-containing protein</fullName>
    </recommendedName>
</protein>
<organism evidence="2 3">
    <name type="scientific">Portunus trituberculatus</name>
    <name type="common">Swimming crab</name>
    <name type="synonym">Neptunus trituberculatus</name>
    <dbReference type="NCBI Taxonomy" id="210409"/>
    <lineage>
        <taxon>Eukaryota</taxon>
        <taxon>Metazoa</taxon>
        <taxon>Ecdysozoa</taxon>
        <taxon>Arthropoda</taxon>
        <taxon>Crustacea</taxon>
        <taxon>Multicrustacea</taxon>
        <taxon>Malacostraca</taxon>
        <taxon>Eumalacostraca</taxon>
        <taxon>Eucarida</taxon>
        <taxon>Decapoda</taxon>
        <taxon>Pleocyemata</taxon>
        <taxon>Brachyura</taxon>
        <taxon>Eubrachyura</taxon>
        <taxon>Portunoidea</taxon>
        <taxon>Portunidae</taxon>
        <taxon>Portuninae</taxon>
        <taxon>Portunus</taxon>
    </lineage>
</organism>
<accession>A0A5B7K3B4</accession>
<evidence type="ECO:0008006" key="4">
    <source>
        <dbReference type="Google" id="ProtNLM"/>
    </source>
</evidence>
<dbReference type="GO" id="GO:0005794">
    <property type="term" value="C:Golgi apparatus"/>
    <property type="evidence" value="ECO:0007669"/>
    <property type="project" value="TreeGrafter"/>
</dbReference>
<dbReference type="EMBL" id="VSRR010127015">
    <property type="protein sequence ID" value="MPD01406.1"/>
    <property type="molecule type" value="Genomic_DNA"/>
</dbReference>
<reference evidence="2 3" key="1">
    <citation type="submission" date="2019-05" db="EMBL/GenBank/DDBJ databases">
        <title>Another draft genome of Portunus trituberculatus and its Hox gene families provides insights of decapod evolution.</title>
        <authorList>
            <person name="Jeong J.-H."/>
            <person name="Song I."/>
            <person name="Kim S."/>
            <person name="Choi T."/>
            <person name="Kim D."/>
            <person name="Ryu S."/>
            <person name="Kim W."/>
        </authorList>
    </citation>
    <scope>NUCLEOTIDE SEQUENCE [LARGE SCALE GENOMIC DNA]</scope>
    <source>
        <tissue evidence="2">Muscle</tissue>
    </source>
</reference>
<dbReference type="PANTHER" id="PTHR34009:SF2">
    <property type="entry name" value="PROTEIN STAR"/>
    <property type="match status" value="1"/>
</dbReference>
<dbReference type="InterPro" id="IPR053202">
    <property type="entry name" value="EGF_Rcpt_Signaling_Reg"/>
</dbReference>
<dbReference type="GO" id="GO:0005789">
    <property type="term" value="C:endoplasmic reticulum membrane"/>
    <property type="evidence" value="ECO:0007669"/>
    <property type="project" value="TreeGrafter"/>
</dbReference>